<name>K6YQR9_9ALTE</name>
<protein>
    <submittedName>
        <fullName evidence="1">Uncharacterized protein</fullName>
    </submittedName>
</protein>
<sequence length="39" mass="4559">MDTKAFALKFSHSKRNVNNEGRRINGPAPMQKPQFCFYE</sequence>
<organism evidence="1 2">
    <name type="scientific">Paraglaciecola arctica BSs20135</name>
    <dbReference type="NCBI Taxonomy" id="493475"/>
    <lineage>
        <taxon>Bacteria</taxon>
        <taxon>Pseudomonadati</taxon>
        <taxon>Pseudomonadota</taxon>
        <taxon>Gammaproteobacteria</taxon>
        <taxon>Alteromonadales</taxon>
        <taxon>Alteromonadaceae</taxon>
        <taxon>Paraglaciecola</taxon>
    </lineage>
</organism>
<gene>
    <name evidence="1" type="ORF">GARC_3573</name>
</gene>
<dbReference type="Proteomes" id="UP000006327">
    <property type="component" value="Unassembled WGS sequence"/>
</dbReference>
<dbReference type="EMBL" id="BAEO01000055">
    <property type="protein sequence ID" value="GAC20527.1"/>
    <property type="molecule type" value="Genomic_DNA"/>
</dbReference>
<evidence type="ECO:0000313" key="1">
    <source>
        <dbReference type="EMBL" id="GAC20527.1"/>
    </source>
</evidence>
<keyword evidence="2" id="KW-1185">Reference proteome</keyword>
<proteinExistence type="predicted"/>
<reference evidence="1 2" key="1">
    <citation type="journal article" date="2017" name="Antonie Van Leeuwenhoek">
        <title>Rhizobium rhizosphaerae sp. nov., a novel species isolated from rice rhizosphere.</title>
        <authorList>
            <person name="Zhao J.J."/>
            <person name="Zhang J."/>
            <person name="Zhang R.J."/>
            <person name="Zhang C.W."/>
            <person name="Yin H.Q."/>
            <person name="Zhang X.X."/>
        </authorList>
    </citation>
    <scope>NUCLEOTIDE SEQUENCE [LARGE SCALE GENOMIC DNA]</scope>
    <source>
        <strain evidence="1 2">BSs20135</strain>
    </source>
</reference>
<accession>K6YQR9</accession>
<dbReference type="AlphaFoldDB" id="K6YQR9"/>
<comment type="caution">
    <text evidence="1">The sequence shown here is derived from an EMBL/GenBank/DDBJ whole genome shotgun (WGS) entry which is preliminary data.</text>
</comment>
<evidence type="ECO:0000313" key="2">
    <source>
        <dbReference type="Proteomes" id="UP000006327"/>
    </source>
</evidence>